<proteinExistence type="predicted"/>
<feature type="compositionally biased region" description="Low complexity" evidence="1">
    <location>
        <begin position="1"/>
        <end position="14"/>
    </location>
</feature>
<dbReference type="AlphaFoldDB" id="A0A084G668"/>
<dbReference type="HOGENOM" id="CLU_092154_0_0_1"/>
<dbReference type="KEGG" id="sapo:SAPIO_CDS5252"/>
<evidence type="ECO:0000256" key="1">
    <source>
        <dbReference type="SAM" id="MobiDB-lite"/>
    </source>
</evidence>
<sequence>MATTGTEATATTTGLPVTSSLSDNRPEPAWLTHIKEEMLRDDFDDDERGKLTALRTMLEAPGDDAVAAKQAARTVLDLYNNGWLRKHPKWLLGLKDHGLVNYLAEIAEFTLELGFFVSFGSSELNRAFLLLIELEALGPEAFGVKDPGFSYYKHAMAIALREVCHGSMAPRQAVGPRVTAAEIRKRCERALCVSDLMAKLYVAGLLNHYEEPYIYPACNIYDGLCLRPGRPGPPPATELARRCGVKIAAQGILIAGESLAREIKSGPPRRLLHCGEYEWKVWEKEFRRLSKAIPDDAEWGLKEDVLNAHAKILELFPEWFGADRRQ</sequence>
<protein>
    <submittedName>
        <fullName evidence="2">Uncharacterized protein</fullName>
    </submittedName>
</protein>
<evidence type="ECO:0000313" key="2">
    <source>
        <dbReference type="EMBL" id="KEZ42830.1"/>
    </source>
</evidence>
<evidence type="ECO:0000313" key="3">
    <source>
        <dbReference type="Proteomes" id="UP000028545"/>
    </source>
</evidence>
<feature type="region of interest" description="Disordered" evidence="1">
    <location>
        <begin position="1"/>
        <end position="26"/>
    </location>
</feature>
<dbReference type="RefSeq" id="XP_016642629.1">
    <property type="nucleotide sequence ID" value="XM_016787614.1"/>
</dbReference>
<accession>A0A084G668</accession>
<dbReference type="OrthoDB" id="5075004at2759"/>
<dbReference type="VEuPathDB" id="FungiDB:SAPIO_CDS5252"/>
<organism evidence="2 3">
    <name type="scientific">Pseudallescheria apiosperma</name>
    <name type="common">Scedosporium apiospermum</name>
    <dbReference type="NCBI Taxonomy" id="563466"/>
    <lineage>
        <taxon>Eukaryota</taxon>
        <taxon>Fungi</taxon>
        <taxon>Dikarya</taxon>
        <taxon>Ascomycota</taxon>
        <taxon>Pezizomycotina</taxon>
        <taxon>Sordariomycetes</taxon>
        <taxon>Hypocreomycetidae</taxon>
        <taxon>Microascales</taxon>
        <taxon>Microascaceae</taxon>
        <taxon>Scedosporium</taxon>
    </lineage>
</organism>
<dbReference type="EMBL" id="JOWA01000098">
    <property type="protein sequence ID" value="KEZ42830.1"/>
    <property type="molecule type" value="Genomic_DNA"/>
</dbReference>
<keyword evidence="3" id="KW-1185">Reference proteome</keyword>
<comment type="caution">
    <text evidence="2">The sequence shown here is derived from an EMBL/GenBank/DDBJ whole genome shotgun (WGS) entry which is preliminary data.</text>
</comment>
<reference evidence="2 3" key="1">
    <citation type="journal article" date="2014" name="Genome Announc.">
        <title>Draft genome sequence of the pathogenic fungus Scedosporium apiospermum.</title>
        <authorList>
            <person name="Vandeputte P."/>
            <person name="Ghamrawi S."/>
            <person name="Rechenmann M."/>
            <person name="Iltis A."/>
            <person name="Giraud S."/>
            <person name="Fleury M."/>
            <person name="Thornton C."/>
            <person name="Delhaes L."/>
            <person name="Meyer W."/>
            <person name="Papon N."/>
            <person name="Bouchara J.P."/>
        </authorList>
    </citation>
    <scope>NUCLEOTIDE SEQUENCE [LARGE SCALE GENOMIC DNA]</scope>
    <source>
        <strain evidence="2 3">IHEM 14462</strain>
    </source>
</reference>
<gene>
    <name evidence="2" type="ORF">SAPIO_CDS5252</name>
</gene>
<name>A0A084G668_PSEDA</name>
<dbReference type="Proteomes" id="UP000028545">
    <property type="component" value="Unassembled WGS sequence"/>
</dbReference>
<dbReference type="GeneID" id="27724324"/>